<evidence type="ECO:0000313" key="5">
    <source>
        <dbReference type="EMBL" id="CAF0821125.1"/>
    </source>
</evidence>
<dbReference type="SUPFAM" id="SSF56399">
    <property type="entry name" value="ADP-ribosylation"/>
    <property type="match status" value="1"/>
</dbReference>
<dbReference type="Gene3D" id="3.90.176.10">
    <property type="entry name" value="Toxin ADP-ribosyltransferase, Chain A, domain 1"/>
    <property type="match status" value="1"/>
</dbReference>
<keyword evidence="4" id="KW-1133">Transmembrane helix</keyword>
<keyword evidence="2 3" id="KW-0802">TPR repeat</keyword>
<dbReference type="PROSITE" id="PS50005">
    <property type="entry name" value="TPR"/>
    <property type="match status" value="3"/>
</dbReference>
<dbReference type="Pfam" id="PF13424">
    <property type="entry name" value="TPR_12"/>
    <property type="match status" value="2"/>
</dbReference>
<gene>
    <name evidence="5" type="ORF">EDS130_LOCUS5860</name>
</gene>
<protein>
    <submittedName>
        <fullName evidence="5">Uncharacterized protein</fullName>
    </submittedName>
</protein>
<feature type="repeat" description="TPR" evidence="3">
    <location>
        <begin position="635"/>
        <end position="668"/>
    </location>
</feature>
<evidence type="ECO:0000256" key="4">
    <source>
        <dbReference type="SAM" id="Phobius"/>
    </source>
</evidence>
<keyword evidence="1" id="KW-0677">Repeat</keyword>
<organism evidence="5 6">
    <name type="scientific">Adineta ricciae</name>
    <name type="common">Rotifer</name>
    <dbReference type="NCBI Taxonomy" id="249248"/>
    <lineage>
        <taxon>Eukaryota</taxon>
        <taxon>Metazoa</taxon>
        <taxon>Spiralia</taxon>
        <taxon>Gnathifera</taxon>
        <taxon>Rotifera</taxon>
        <taxon>Eurotatoria</taxon>
        <taxon>Bdelloidea</taxon>
        <taxon>Adinetida</taxon>
        <taxon>Adinetidae</taxon>
        <taxon>Adineta</taxon>
    </lineage>
</organism>
<dbReference type="PANTHER" id="PTHR45641">
    <property type="entry name" value="TETRATRICOPEPTIDE REPEAT PROTEIN (AFU_ORTHOLOGUE AFUA_6G03870)"/>
    <property type="match status" value="1"/>
</dbReference>
<accession>A0A813U011</accession>
<comment type="caution">
    <text evidence="5">The sequence shown here is derived from an EMBL/GenBank/DDBJ whole genome shotgun (WGS) entry which is preliminary data.</text>
</comment>
<evidence type="ECO:0000256" key="2">
    <source>
        <dbReference type="ARBA" id="ARBA00022803"/>
    </source>
</evidence>
<feature type="repeat" description="TPR" evidence="3">
    <location>
        <begin position="721"/>
        <end position="754"/>
    </location>
</feature>
<dbReference type="SMART" id="SM00028">
    <property type="entry name" value="TPR"/>
    <property type="match status" value="9"/>
</dbReference>
<reference evidence="5" key="1">
    <citation type="submission" date="2021-02" db="EMBL/GenBank/DDBJ databases">
        <authorList>
            <person name="Nowell W R."/>
        </authorList>
    </citation>
    <scope>NUCLEOTIDE SEQUENCE</scope>
</reference>
<dbReference type="Proteomes" id="UP000663852">
    <property type="component" value="Unassembled WGS sequence"/>
</dbReference>
<dbReference type="InterPro" id="IPR019734">
    <property type="entry name" value="TPR_rpt"/>
</dbReference>
<dbReference type="PROSITE" id="PS51996">
    <property type="entry name" value="TR_MART"/>
    <property type="match status" value="1"/>
</dbReference>
<dbReference type="PANTHER" id="PTHR45641:SF1">
    <property type="entry name" value="AAA+ ATPASE DOMAIN-CONTAINING PROTEIN"/>
    <property type="match status" value="1"/>
</dbReference>
<dbReference type="InterPro" id="IPR011990">
    <property type="entry name" value="TPR-like_helical_dom_sf"/>
</dbReference>
<keyword evidence="4" id="KW-0472">Membrane</keyword>
<keyword evidence="4" id="KW-0812">Transmembrane</keyword>
<sequence>MATEEEEVEQRTYEEVANTDENTSSVWENKENITLIWFDTNIQIDSPDIQLTKRKLKEINNDTLVFTDINLCIQRIESIKSKKIFLVVSGMSADTLLSKVHNLCQIDSVFIFCMKKSKYDRELIEDGNYSKIVDIFVEQSSLIRSIQKNVELAEKQMDILRFYEQNQKPTRNLTKESASFIWHQLLKEVLQKMPSGDENAKEEMLKKCRLYYRDNKKVLKDIDEFARKYSKHDAVKWYTKNRFIFKLINEALRTEDVEVLYTFRFYLIDLCSELSKNHQRILEYQQPLSLYRGTTCTKDYIQFLKDSVDHLISTNGFFSTSKQIEVAEMYADVGKNLTEKNDCESIIYKINYDPNAHPKTIVADVSGESQFPEEKEFLFDLGTVFQITEFYYNEEKKYWICEMVPSNKGLEIAKEYLAFQRDEINHEESDISIVFGNLLFKMGEHIKCRNYFQNLLSNQVDTNVLNRIEINQGLGRALTGLREFDLSRNYFQDAYALCTGNNSSLGKRAKLLGHIGFTYDRQGNFNTALDYYFKALKLVNNDAQCTNQIAYLLTKIGQTYYSLGQDDLSLKHFEKSYIYLQKSVPEDHPDMIEYYNNMCIAYYHRGLYHAALYYQWKSYEISEKLFPANNHFFLSFNLNNIGKCLYKQHEYKQAMEYFQRSLNIARKIFKQDDNYIDMGIKISNIGKVFYREKKYADALKQYDIVLKLLEKARLTEHIDLAYTLKNIGEVYLALLNFHLALTHFNQALAMYKKIFGEKKQRDIAKCLNLIGQVYYYQNADQYNDETCFEYFNQALDIWSDVLPHNHPDLALCYKNITLFYLNRKHDSIQARKYFTISYRIYKSILSDDHCDLIEMRNIQQMILKSEQQTKLMMIIDTIRLILFFIGFSIGLLFSAMLT</sequence>
<evidence type="ECO:0000313" key="6">
    <source>
        <dbReference type="Proteomes" id="UP000663852"/>
    </source>
</evidence>
<feature type="repeat" description="TPR" evidence="3">
    <location>
        <begin position="509"/>
        <end position="542"/>
    </location>
</feature>
<feature type="transmembrane region" description="Helical" evidence="4">
    <location>
        <begin position="880"/>
        <end position="897"/>
    </location>
</feature>
<dbReference type="OrthoDB" id="10006270at2759"/>
<dbReference type="Gene3D" id="1.25.40.10">
    <property type="entry name" value="Tetratricopeptide repeat domain"/>
    <property type="match status" value="3"/>
</dbReference>
<evidence type="ECO:0000256" key="3">
    <source>
        <dbReference type="PROSITE-ProRule" id="PRU00339"/>
    </source>
</evidence>
<dbReference type="EMBL" id="CAJNOJ010000016">
    <property type="protein sequence ID" value="CAF0821125.1"/>
    <property type="molecule type" value="Genomic_DNA"/>
</dbReference>
<dbReference type="AlphaFoldDB" id="A0A813U011"/>
<evidence type="ECO:0000256" key="1">
    <source>
        <dbReference type="ARBA" id="ARBA00022737"/>
    </source>
</evidence>
<dbReference type="SUPFAM" id="SSF48452">
    <property type="entry name" value="TPR-like"/>
    <property type="match status" value="2"/>
</dbReference>
<name>A0A813U011_ADIRI</name>
<proteinExistence type="predicted"/>